<accession>A0A1Y1W7Y7</accession>
<protein>
    <submittedName>
        <fullName evidence="2">Uncharacterized protein</fullName>
    </submittedName>
</protein>
<keyword evidence="1" id="KW-1133">Transmembrane helix</keyword>
<dbReference type="GeneID" id="63800692"/>
<sequence length="276" mass="31301">HHVLSWIFLVALVASVPVLIVALVLDLAQVVRISTFVYIVCLNALFMTRQHLYYVRRTHLTYDAEHYLVLDTLKYHSFDWCAFNIIQILLLVVEFVQLLSFPIRDMLRSINLANHPDEDSDTANFIVGILTLFTNLSSKFYIIQFWFLVAVIGCMALAIAVIHTYNELKPTRPIALFWVKYLLPMANLFYLPMLVMLIGSASCLSKLGTSEFASASSGLLRCDDPSISKALYLSCTIVAYTVAYIILTTFVTSFDRIPIPGEIHFRSQGIAFLKNM</sequence>
<evidence type="ECO:0000256" key="1">
    <source>
        <dbReference type="SAM" id="Phobius"/>
    </source>
</evidence>
<dbReference type="OrthoDB" id="441172at2759"/>
<evidence type="ECO:0000313" key="2">
    <source>
        <dbReference type="EMBL" id="ORX69629.1"/>
    </source>
</evidence>
<feature type="transmembrane region" description="Helical" evidence="1">
    <location>
        <begin position="6"/>
        <end position="28"/>
    </location>
</feature>
<gene>
    <name evidence="2" type="ORF">DL89DRAFT_204309</name>
</gene>
<keyword evidence="1" id="KW-0472">Membrane</keyword>
<feature type="transmembrane region" description="Helical" evidence="1">
    <location>
        <begin position="185"/>
        <end position="209"/>
    </location>
</feature>
<feature type="non-terminal residue" evidence="2">
    <location>
        <position position="276"/>
    </location>
</feature>
<dbReference type="Proteomes" id="UP000193922">
    <property type="component" value="Unassembled WGS sequence"/>
</dbReference>
<name>A0A1Y1W7Y7_9FUNG</name>
<feature type="transmembrane region" description="Helical" evidence="1">
    <location>
        <begin position="145"/>
        <end position="165"/>
    </location>
</feature>
<organism evidence="2 3">
    <name type="scientific">Linderina pennispora</name>
    <dbReference type="NCBI Taxonomy" id="61395"/>
    <lineage>
        <taxon>Eukaryota</taxon>
        <taxon>Fungi</taxon>
        <taxon>Fungi incertae sedis</taxon>
        <taxon>Zoopagomycota</taxon>
        <taxon>Kickxellomycotina</taxon>
        <taxon>Kickxellomycetes</taxon>
        <taxon>Kickxellales</taxon>
        <taxon>Kickxellaceae</taxon>
        <taxon>Linderina</taxon>
    </lineage>
</organism>
<proteinExistence type="predicted"/>
<dbReference type="EMBL" id="MCFD01000007">
    <property type="protein sequence ID" value="ORX69629.1"/>
    <property type="molecule type" value="Genomic_DNA"/>
</dbReference>
<reference evidence="2 3" key="1">
    <citation type="submission" date="2016-07" db="EMBL/GenBank/DDBJ databases">
        <title>Pervasive Adenine N6-methylation of Active Genes in Fungi.</title>
        <authorList>
            <consortium name="DOE Joint Genome Institute"/>
            <person name="Mondo S.J."/>
            <person name="Dannebaum R.O."/>
            <person name="Kuo R.C."/>
            <person name="Labutti K."/>
            <person name="Haridas S."/>
            <person name="Kuo A."/>
            <person name="Salamov A."/>
            <person name="Ahrendt S.R."/>
            <person name="Lipzen A."/>
            <person name="Sullivan W."/>
            <person name="Andreopoulos W.B."/>
            <person name="Clum A."/>
            <person name="Lindquist E."/>
            <person name="Daum C."/>
            <person name="Ramamoorthy G.K."/>
            <person name="Gryganskyi A."/>
            <person name="Culley D."/>
            <person name="Magnuson J.K."/>
            <person name="James T.Y."/>
            <person name="O'Malley M.A."/>
            <person name="Stajich J.E."/>
            <person name="Spatafora J.W."/>
            <person name="Visel A."/>
            <person name="Grigoriev I.V."/>
        </authorList>
    </citation>
    <scope>NUCLEOTIDE SEQUENCE [LARGE SCALE GENOMIC DNA]</scope>
    <source>
        <strain evidence="2 3">ATCC 12442</strain>
    </source>
</reference>
<feature type="transmembrane region" description="Helical" evidence="1">
    <location>
        <begin position="75"/>
        <end position="99"/>
    </location>
</feature>
<feature type="transmembrane region" description="Helical" evidence="1">
    <location>
        <begin position="230"/>
        <end position="251"/>
    </location>
</feature>
<keyword evidence="1" id="KW-0812">Transmembrane</keyword>
<keyword evidence="3" id="KW-1185">Reference proteome</keyword>
<dbReference type="RefSeq" id="XP_040743317.1">
    <property type="nucleotide sequence ID" value="XM_040884044.1"/>
</dbReference>
<evidence type="ECO:0000313" key="3">
    <source>
        <dbReference type="Proteomes" id="UP000193922"/>
    </source>
</evidence>
<comment type="caution">
    <text evidence="2">The sequence shown here is derived from an EMBL/GenBank/DDBJ whole genome shotgun (WGS) entry which is preliminary data.</text>
</comment>
<feature type="non-terminal residue" evidence="2">
    <location>
        <position position="1"/>
    </location>
</feature>
<feature type="transmembrane region" description="Helical" evidence="1">
    <location>
        <begin position="35"/>
        <end position="55"/>
    </location>
</feature>
<dbReference type="AlphaFoldDB" id="A0A1Y1W7Y7"/>